<dbReference type="AlphaFoldDB" id="A0A1V4L0U3"/>
<accession>A0A1V4L0U3</accession>
<proteinExistence type="predicted"/>
<evidence type="ECO:0000313" key="2">
    <source>
        <dbReference type="Proteomes" id="UP000190648"/>
    </source>
</evidence>
<protein>
    <submittedName>
        <fullName evidence="1">Uncharacterized protein</fullName>
    </submittedName>
</protein>
<sequence length="87" mass="9662">MSAWEISVTKNSIPCPGSHTQPCGLLLLLCNGLRRSTQVCVHRVSRALSQVIPRQASDTYFGISAQHCSGQHKQSITMAYRRRKPNP</sequence>
<dbReference type="EMBL" id="LSYS01000242">
    <property type="protein sequence ID" value="OPJ90464.1"/>
    <property type="molecule type" value="Genomic_DNA"/>
</dbReference>
<keyword evidence="2" id="KW-1185">Reference proteome</keyword>
<reference evidence="1 2" key="1">
    <citation type="submission" date="2016-02" db="EMBL/GenBank/DDBJ databases">
        <title>Band-tailed pigeon sequencing and assembly.</title>
        <authorList>
            <person name="Soares A.E."/>
            <person name="Novak B.J."/>
            <person name="Rice E.S."/>
            <person name="O'Connell B."/>
            <person name="Chang D."/>
            <person name="Weber S."/>
            <person name="Shapiro B."/>
        </authorList>
    </citation>
    <scope>NUCLEOTIDE SEQUENCE [LARGE SCALE GENOMIC DNA]</scope>
    <source>
        <strain evidence="1">BTP2013</strain>
        <tissue evidence="1">Blood</tissue>
    </source>
</reference>
<comment type="caution">
    <text evidence="1">The sequence shown here is derived from an EMBL/GenBank/DDBJ whole genome shotgun (WGS) entry which is preliminary data.</text>
</comment>
<name>A0A1V4L0U3_PATFA</name>
<organism evidence="1 2">
    <name type="scientific">Patagioenas fasciata monilis</name>
    <dbReference type="NCBI Taxonomy" id="372326"/>
    <lineage>
        <taxon>Eukaryota</taxon>
        <taxon>Metazoa</taxon>
        <taxon>Chordata</taxon>
        <taxon>Craniata</taxon>
        <taxon>Vertebrata</taxon>
        <taxon>Euteleostomi</taxon>
        <taxon>Archelosauria</taxon>
        <taxon>Archosauria</taxon>
        <taxon>Dinosauria</taxon>
        <taxon>Saurischia</taxon>
        <taxon>Theropoda</taxon>
        <taxon>Coelurosauria</taxon>
        <taxon>Aves</taxon>
        <taxon>Neognathae</taxon>
        <taxon>Neoaves</taxon>
        <taxon>Columbimorphae</taxon>
        <taxon>Columbiformes</taxon>
        <taxon>Columbidae</taxon>
        <taxon>Patagioenas</taxon>
    </lineage>
</organism>
<evidence type="ECO:0000313" key="1">
    <source>
        <dbReference type="EMBL" id="OPJ90464.1"/>
    </source>
</evidence>
<gene>
    <name evidence="1" type="ORF">AV530_008653</name>
</gene>
<dbReference type="Proteomes" id="UP000190648">
    <property type="component" value="Unassembled WGS sequence"/>
</dbReference>